<protein>
    <submittedName>
        <fullName evidence="1">Uncharacterized protein</fullName>
    </submittedName>
</protein>
<name>W4LZS2_ENTF1</name>
<accession>W4LZS2</accession>
<dbReference type="HOGENOM" id="CLU_1451956_0_0_7"/>
<dbReference type="Proteomes" id="UP000019141">
    <property type="component" value="Unassembled WGS sequence"/>
</dbReference>
<comment type="caution">
    <text evidence="1">The sequence shown here is derived from an EMBL/GenBank/DDBJ whole genome shotgun (WGS) entry which is preliminary data.</text>
</comment>
<sequence length="186" mass="20573">MASWSSRPQALLNQVRAIEHLDVAAELQALTPLPPSQLSLHGVDTQPLVLSGTTEERPIWSFDMPAGQWQPGEQLRLLVAGRVGGTGGIKRFRLRLNGGIKWLMTMPALTQHPWYIEAWLTLAPESRAILVLNMIYRVSSRLHTTETIPLDTSVANQLSIGAQTVDATDSVTKSVSWTETVHHPLR</sequence>
<keyword evidence="1" id="KW-0614">Plasmid</keyword>
<reference evidence="1 2" key="1">
    <citation type="journal article" date="2014" name="Nature">
        <title>An environmental bacterial taxon with a large and distinct metabolic repertoire.</title>
        <authorList>
            <person name="Wilson M.C."/>
            <person name="Mori T."/>
            <person name="Ruckert C."/>
            <person name="Uria A.R."/>
            <person name="Helf M.J."/>
            <person name="Takada K."/>
            <person name="Gernert C."/>
            <person name="Steffens U.A."/>
            <person name="Heycke N."/>
            <person name="Schmitt S."/>
            <person name="Rinke C."/>
            <person name="Helfrich E.J."/>
            <person name="Brachmann A.O."/>
            <person name="Gurgui C."/>
            <person name="Wakimoto T."/>
            <person name="Kracht M."/>
            <person name="Crusemann M."/>
            <person name="Hentschel U."/>
            <person name="Abe I."/>
            <person name="Matsunaga S."/>
            <person name="Kalinowski J."/>
            <person name="Takeyama H."/>
            <person name="Piel J."/>
        </authorList>
    </citation>
    <scope>NUCLEOTIDE SEQUENCE [LARGE SCALE GENOMIC DNA]</scope>
    <source>
        <strain evidence="2">TSY1</strain>
        <plasmid evidence="1">pTSY</plasmid>
    </source>
</reference>
<keyword evidence="2" id="KW-1185">Reference proteome</keyword>
<organism evidence="1 2">
    <name type="scientific">Entotheonella factor</name>
    <dbReference type="NCBI Taxonomy" id="1429438"/>
    <lineage>
        <taxon>Bacteria</taxon>
        <taxon>Pseudomonadati</taxon>
        <taxon>Nitrospinota/Tectimicrobiota group</taxon>
        <taxon>Candidatus Tectimicrobiota</taxon>
        <taxon>Candidatus Entotheonellia</taxon>
        <taxon>Candidatus Entotheonellales</taxon>
        <taxon>Candidatus Entotheonellaceae</taxon>
        <taxon>Candidatus Entotheonella</taxon>
    </lineage>
</organism>
<dbReference type="AlphaFoldDB" id="W4LZS2"/>
<gene>
    <name evidence="1" type="ORF">ETSY1_46850</name>
</gene>
<evidence type="ECO:0000313" key="2">
    <source>
        <dbReference type="Proteomes" id="UP000019141"/>
    </source>
</evidence>
<proteinExistence type="predicted"/>
<evidence type="ECO:0000313" key="1">
    <source>
        <dbReference type="EMBL" id="ETX03594.1"/>
    </source>
</evidence>
<dbReference type="EMBL" id="AZHW01000025">
    <property type="protein sequence ID" value="ETX03594.1"/>
    <property type="molecule type" value="Genomic_DNA"/>
</dbReference>
<geneLocation type="plasmid" evidence="1">
    <name>pTSY</name>
</geneLocation>